<evidence type="ECO:0000256" key="9">
    <source>
        <dbReference type="PIRSR" id="PIRSR000388-2"/>
    </source>
</evidence>
<dbReference type="GO" id="GO:0000287">
    <property type="term" value="F:magnesium ion binding"/>
    <property type="evidence" value="ECO:0007669"/>
    <property type="project" value="TreeGrafter"/>
</dbReference>
<keyword evidence="4 7" id="KW-0566">Pantothenate biosynthesis</keyword>
<organism evidence="11 12">
    <name type="scientific">Spirochaeta isovalerica</name>
    <dbReference type="NCBI Taxonomy" id="150"/>
    <lineage>
        <taxon>Bacteria</taxon>
        <taxon>Pseudomonadati</taxon>
        <taxon>Spirochaetota</taxon>
        <taxon>Spirochaetia</taxon>
        <taxon>Spirochaetales</taxon>
        <taxon>Spirochaetaceae</taxon>
        <taxon>Spirochaeta</taxon>
    </lineage>
</organism>
<evidence type="ECO:0000256" key="5">
    <source>
        <dbReference type="ARBA" id="ARBA00022679"/>
    </source>
</evidence>
<keyword evidence="7 10" id="KW-0479">Metal-binding</keyword>
<dbReference type="RefSeq" id="WP_184745410.1">
    <property type="nucleotide sequence ID" value="NZ_JACHGJ010000002.1"/>
</dbReference>
<dbReference type="FunFam" id="3.20.20.60:FF:000003">
    <property type="entry name" value="3-methyl-2-oxobutanoate hydroxymethyltransferase"/>
    <property type="match status" value="1"/>
</dbReference>
<dbReference type="UniPathway" id="UPA00028">
    <property type="reaction ID" value="UER00003"/>
</dbReference>
<dbReference type="PANTHER" id="PTHR20881">
    <property type="entry name" value="3-METHYL-2-OXOBUTANOATE HYDROXYMETHYLTRANSFERASE"/>
    <property type="match status" value="1"/>
</dbReference>
<dbReference type="AlphaFoldDB" id="A0A841R8Z7"/>
<feature type="binding site" evidence="7 9">
    <location>
        <begin position="42"/>
        <end position="43"/>
    </location>
    <ligand>
        <name>3-methyl-2-oxobutanoate</name>
        <dbReference type="ChEBI" id="CHEBI:11851"/>
    </ligand>
</feature>
<dbReference type="SUPFAM" id="SSF51621">
    <property type="entry name" value="Phosphoenolpyruvate/pyruvate domain"/>
    <property type="match status" value="1"/>
</dbReference>
<dbReference type="HAMAP" id="MF_00156">
    <property type="entry name" value="PanB"/>
    <property type="match status" value="1"/>
</dbReference>
<sequence length="262" mass="28423">MTTLDFRKYKNENKPISMITCYDSWSAAIIEETDIDCILVGDSLAMTMHGYDSTLPANTELMALHTAAVRRGAPNGFIIGDMPFLSFRKGLVPAMEAVEKIMRAGANAVKLEGYAGHGDIISHIVDSGVPVMGHIGLTPQSVHQLGGYKVQGKSDEKARELMEEAVALEEAGCFAVVLECVPAPIGQAISQKLTIPTIGIGAGNGCDGQVLVLQDMLGLNNKFQPKFVRTYMKGFETIKTALNEYDRTVKDRSFPAEEESYS</sequence>
<dbReference type="NCBIfam" id="TIGR00222">
    <property type="entry name" value="panB"/>
    <property type="match status" value="1"/>
</dbReference>
<evidence type="ECO:0000256" key="1">
    <source>
        <dbReference type="ARBA" id="ARBA00005033"/>
    </source>
</evidence>
<comment type="caution">
    <text evidence="11">The sequence shown here is derived from an EMBL/GenBank/DDBJ whole genome shotgun (WGS) entry which is preliminary data.</text>
</comment>
<keyword evidence="7" id="KW-0963">Cytoplasm</keyword>
<comment type="subunit">
    <text evidence="3 7">Homodecamer; pentamer of dimers.</text>
</comment>
<feature type="binding site" evidence="7 10">
    <location>
        <position position="81"/>
    </location>
    <ligand>
        <name>Mg(2+)</name>
        <dbReference type="ChEBI" id="CHEBI:18420"/>
    </ligand>
</feature>
<evidence type="ECO:0000256" key="8">
    <source>
        <dbReference type="PIRSR" id="PIRSR000388-1"/>
    </source>
</evidence>
<comment type="pathway">
    <text evidence="1 7">Cofactor biosynthesis; (R)-pantothenate biosynthesis; (R)-pantoate from 3-methyl-2-oxobutanoate: step 1/2.</text>
</comment>
<evidence type="ECO:0000256" key="4">
    <source>
        <dbReference type="ARBA" id="ARBA00022655"/>
    </source>
</evidence>
<evidence type="ECO:0000256" key="3">
    <source>
        <dbReference type="ARBA" id="ARBA00011424"/>
    </source>
</evidence>
<dbReference type="GO" id="GO:0005737">
    <property type="term" value="C:cytoplasm"/>
    <property type="evidence" value="ECO:0007669"/>
    <property type="project" value="UniProtKB-SubCell"/>
</dbReference>
<comment type="similarity">
    <text evidence="2 7">Belongs to the PanB family.</text>
</comment>
<feature type="binding site" evidence="7 9">
    <location>
        <position position="81"/>
    </location>
    <ligand>
        <name>3-methyl-2-oxobutanoate</name>
        <dbReference type="ChEBI" id="CHEBI:11851"/>
    </ligand>
</feature>
<evidence type="ECO:0000313" key="12">
    <source>
        <dbReference type="Proteomes" id="UP000587760"/>
    </source>
</evidence>
<comment type="cofactor">
    <cofactor evidence="7 10">
        <name>Mg(2+)</name>
        <dbReference type="ChEBI" id="CHEBI:18420"/>
    </cofactor>
    <text evidence="7 10">Binds 1 Mg(2+) ion per subunit.</text>
</comment>
<feature type="binding site" evidence="7 10">
    <location>
        <position position="42"/>
    </location>
    <ligand>
        <name>Mg(2+)</name>
        <dbReference type="ChEBI" id="CHEBI:18420"/>
    </ligand>
</feature>
<dbReference type="EMBL" id="JACHGJ010000002">
    <property type="protein sequence ID" value="MBB6479831.1"/>
    <property type="molecule type" value="Genomic_DNA"/>
</dbReference>
<accession>A0A841R8Z7</accession>
<dbReference type="GO" id="GO:0003864">
    <property type="term" value="F:3-methyl-2-oxobutanoate hydroxymethyltransferase activity"/>
    <property type="evidence" value="ECO:0007669"/>
    <property type="project" value="UniProtKB-UniRule"/>
</dbReference>
<dbReference type="GO" id="GO:0015940">
    <property type="term" value="P:pantothenate biosynthetic process"/>
    <property type="evidence" value="ECO:0007669"/>
    <property type="project" value="UniProtKB-UniRule"/>
</dbReference>
<comment type="function">
    <text evidence="6 7">Catalyzes the reversible reaction in which hydroxymethyl group from 5,10-methylenetetrahydrofolate is transferred onto alpha-ketoisovalerate to form ketopantoate.</text>
</comment>
<dbReference type="CDD" id="cd06557">
    <property type="entry name" value="KPHMT-like"/>
    <property type="match status" value="1"/>
</dbReference>
<proteinExistence type="inferred from homology"/>
<comment type="catalytic activity">
    <reaction evidence="7">
        <text>(6R)-5,10-methylene-5,6,7,8-tetrahydrofolate + 3-methyl-2-oxobutanoate + H2O = 2-dehydropantoate + (6S)-5,6,7,8-tetrahydrofolate</text>
        <dbReference type="Rhea" id="RHEA:11824"/>
        <dbReference type="ChEBI" id="CHEBI:11561"/>
        <dbReference type="ChEBI" id="CHEBI:11851"/>
        <dbReference type="ChEBI" id="CHEBI:15377"/>
        <dbReference type="ChEBI" id="CHEBI:15636"/>
        <dbReference type="ChEBI" id="CHEBI:57453"/>
        <dbReference type="EC" id="2.1.2.11"/>
    </reaction>
</comment>
<keyword evidence="11" id="KW-0489">Methyltransferase</keyword>
<dbReference type="InterPro" id="IPR003700">
    <property type="entry name" value="Pantoate_hydroxy_MeTrfase"/>
</dbReference>
<evidence type="ECO:0000256" key="2">
    <source>
        <dbReference type="ARBA" id="ARBA00008676"/>
    </source>
</evidence>
<feature type="active site" description="Proton acceptor" evidence="7 8">
    <location>
        <position position="179"/>
    </location>
</feature>
<feature type="binding site" evidence="7 9">
    <location>
        <position position="110"/>
    </location>
    <ligand>
        <name>3-methyl-2-oxobutanoate</name>
        <dbReference type="ChEBI" id="CHEBI:11851"/>
    </ligand>
</feature>
<gene>
    <name evidence="7" type="primary">panB</name>
    <name evidence="11" type="ORF">HNR50_001489</name>
</gene>
<dbReference type="GO" id="GO:0032259">
    <property type="term" value="P:methylation"/>
    <property type="evidence" value="ECO:0007669"/>
    <property type="project" value="UniProtKB-KW"/>
</dbReference>
<name>A0A841R8Z7_9SPIO</name>
<evidence type="ECO:0000313" key="11">
    <source>
        <dbReference type="EMBL" id="MBB6479831.1"/>
    </source>
</evidence>
<dbReference type="Proteomes" id="UP000587760">
    <property type="component" value="Unassembled WGS sequence"/>
</dbReference>
<evidence type="ECO:0000256" key="6">
    <source>
        <dbReference type="ARBA" id="ARBA00056497"/>
    </source>
</evidence>
<keyword evidence="5 7" id="KW-0808">Transferase</keyword>
<dbReference type="GO" id="GO:0008168">
    <property type="term" value="F:methyltransferase activity"/>
    <property type="evidence" value="ECO:0007669"/>
    <property type="project" value="UniProtKB-KW"/>
</dbReference>
<keyword evidence="7 10" id="KW-0460">Magnesium</keyword>
<evidence type="ECO:0000256" key="7">
    <source>
        <dbReference type="HAMAP-Rule" id="MF_00156"/>
    </source>
</evidence>
<dbReference type="InterPro" id="IPR015813">
    <property type="entry name" value="Pyrv/PenolPyrv_kinase-like_dom"/>
</dbReference>
<reference evidence="11 12" key="1">
    <citation type="submission" date="2020-08" db="EMBL/GenBank/DDBJ databases">
        <title>Genomic Encyclopedia of Type Strains, Phase IV (KMG-IV): sequencing the most valuable type-strain genomes for metagenomic binning, comparative biology and taxonomic classification.</title>
        <authorList>
            <person name="Goeker M."/>
        </authorList>
    </citation>
    <scope>NUCLEOTIDE SEQUENCE [LARGE SCALE GENOMIC DNA]</scope>
    <source>
        <strain evidence="11 12">DSM 2461</strain>
    </source>
</reference>
<comment type="subcellular location">
    <subcellularLocation>
        <location evidence="7">Cytoplasm</location>
    </subcellularLocation>
</comment>
<feature type="binding site" evidence="7 10">
    <location>
        <position position="112"/>
    </location>
    <ligand>
        <name>Mg(2+)</name>
        <dbReference type="ChEBI" id="CHEBI:18420"/>
    </ligand>
</feature>
<dbReference type="PIRSF" id="PIRSF000388">
    <property type="entry name" value="Pantoate_hydroxy_MeTrfase"/>
    <property type="match status" value="1"/>
</dbReference>
<dbReference type="Gene3D" id="3.20.20.60">
    <property type="entry name" value="Phosphoenolpyruvate-binding domains"/>
    <property type="match status" value="1"/>
</dbReference>
<dbReference type="InterPro" id="IPR040442">
    <property type="entry name" value="Pyrv_kinase-like_dom_sf"/>
</dbReference>
<dbReference type="EC" id="2.1.2.11" evidence="7"/>
<protein>
    <recommendedName>
        <fullName evidence="7">3-methyl-2-oxobutanoate hydroxymethyltransferase</fullName>
        <ecNumber evidence="7">2.1.2.11</ecNumber>
    </recommendedName>
    <alternativeName>
        <fullName evidence="7">Ketopantoate hydroxymethyltransferase</fullName>
        <shortName evidence="7">KPHMT</shortName>
    </alternativeName>
</protein>
<keyword evidence="12" id="KW-1185">Reference proteome</keyword>
<dbReference type="PANTHER" id="PTHR20881:SF0">
    <property type="entry name" value="3-METHYL-2-OXOBUTANOATE HYDROXYMETHYLTRANSFERASE"/>
    <property type="match status" value="1"/>
</dbReference>
<dbReference type="NCBIfam" id="NF001452">
    <property type="entry name" value="PRK00311.1"/>
    <property type="match status" value="1"/>
</dbReference>
<dbReference type="Pfam" id="PF02548">
    <property type="entry name" value="Pantoate_transf"/>
    <property type="match status" value="1"/>
</dbReference>
<evidence type="ECO:0000256" key="10">
    <source>
        <dbReference type="PIRSR" id="PIRSR000388-3"/>
    </source>
</evidence>